<dbReference type="InterPro" id="IPR013218">
    <property type="entry name" value="Dsn1/Mis13"/>
</dbReference>
<keyword evidence="3" id="KW-1185">Reference proteome</keyword>
<gene>
    <name evidence="2" type="ORF">W97_09007</name>
</gene>
<dbReference type="eggNOG" id="ENOG502S2VJ">
    <property type="taxonomic scope" value="Eukaryota"/>
</dbReference>
<feature type="region of interest" description="Disordered" evidence="1">
    <location>
        <begin position="387"/>
        <end position="417"/>
    </location>
</feature>
<dbReference type="GO" id="GO:0007059">
    <property type="term" value="P:chromosome segregation"/>
    <property type="evidence" value="ECO:0007669"/>
    <property type="project" value="InterPro"/>
</dbReference>
<evidence type="ECO:0008006" key="4">
    <source>
        <dbReference type="Google" id="ProtNLM"/>
    </source>
</evidence>
<proteinExistence type="predicted"/>
<feature type="region of interest" description="Disordered" evidence="1">
    <location>
        <begin position="199"/>
        <end position="245"/>
    </location>
</feature>
<feature type="compositionally biased region" description="Low complexity" evidence="1">
    <location>
        <begin position="84"/>
        <end position="97"/>
    </location>
</feature>
<accession>R7Z6V6</accession>
<dbReference type="STRING" id="1168221.R7Z6V6"/>
<protein>
    <recommendedName>
        <fullName evidence="4">Kinetochore protein mis13</fullName>
    </recommendedName>
</protein>
<dbReference type="HOGENOM" id="CLU_021697_0_0_1"/>
<dbReference type="GO" id="GO:0051301">
    <property type="term" value="P:cell division"/>
    <property type="evidence" value="ECO:0007669"/>
    <property type="project" value="InterPro"/>
</dbReference>
<evidence type="ECO:0000256" key="1">
    <source>
        <dbReference type="SAM" id="MobiDB-lite"/>
    </source>
</evidence>
<organism evidence="2 3">
    <name type="scientific">Coniosporium apollinis (strain CBS 100218)</name>
    <name type="common">Rock-inhabiting black yeast</name>
    <dbReference type="NCBI Taxonomy" id="1168221"/>
    <lineage>
        <taxon>Eukaryota</taxon>
        <taxon>Fungi</taxon>
        <taxon>Dikarya</taxon>
        <taxon>Ascomycota</taxon>
        <taxon>Pezizomycotina</taxon>
        <taxon>Dothideomycetes</taxon>
        <taxon>Dothideomycetes incertae sedis</taxon>
        <taxon>Coniosporium</taxon>
    </lineage>
</organism>
<feature type="compositionally biased region" description="Basic residues" evidence="1">
    <location>
        <begin position="214"/>
        <end position="226"/>
    </location>
</feature>
<dbReference type="GeneID" id="19906318"/>
<dbReference type="PANTHER" id="PTHR14778">
    <property type="entry name" value="KINETOCHORE-ASSOCIATED PROTEIN DSN1 HOMOLOG"/>
    <property type="match status" value="1"/>
</dbReference>
<feature type="compositionally biased region" description="Polar residues" evidence="1">
    <location>
        <begin position="230"/>
        <end position="245"/>
    </location>
</feature>
<sequence length="541" mass="58434">MSSTQRPTRRRSARHAFDEDEAGPVKKAKTDGAGAGGVGAKQNGRANGATAKTAKAAYDENEDGFTFSRTRSKKKQATNSTVSAAADPTPAADAAPAKPKPLRRKKDPIPESAPAPAPSENGLNPKRRRSARLSGDKDQITTPAPENQPKRAKKTAHQAPPGEQDRAVSVEPVGDGEQLIVEKKRDATKIALPFADTPIIRRNKEMRKGSGKDGHRRSSTGMRGRRASSLIDSGTSNGGHASVTNDHVKAADTKILESVEADFWDGTAVPHAEVETQDFYKHIEQSLPEPRRMKQLLTWCGSRALPEKPSGGNPDTNAILAARAIQQEILDDFANKSEMTDWFSRDESGDAVLVKKPNPRNIQNAAKLLELEAEVQRLQEEKRSWEALVNASSPEQPPATAGAERYPKASQSTTSIDPSLLDDLSQVAILDTLNSASKPSLDSTADQQPSTYASNITTDALEARLKHITTSLEPTVDLFADGVHRIAQYRLAAERVADRILGVAAERLEKREQDIKEGSGTEDIGTGDVLRALSGVLNEQR</sequence>
<name>R7Z6V6_CONA1</name>
<reference evidence="3" key="1">
    <citation type="submission" date="2012-06" db="EMBL/GenBank/DDBJ databases">
        <title>The genome sequence of Coniosporium apollinis CBS 100218.</title>
        <authorList>
            <consortium name="The Broad Institute Genome Sequencing Platform"/>
            <person name="Cuomo C."/>
            <person name="Gorbushina A."/>
            <person name="Noack S."/>
            <person name="Walker B."/>
            <person name="Young S.K."/>
            <person name="Zeng Q."/>
            <person name="Gargeya S."/>
            <person name="Fitzgerald M."/>
            <person name="Haas B."/>
            <person name="Abouelleil A."/>
            <person name="Alvarado L."/>
            <person name="Arachchi H.M."/>
            <person name="Berlin A.M."/>
            <person name="Chapman S.B."/>
            <person name="Goldberg J."/>
            <person name="Griggs A."/>
            <person name="Gujja S."/>
            <person name="Hansen M."/>
            <person name="Howarth C."/>
            <person name="Imamovic A."/>
            <person name="Larimer J."/>
            <person name="McCowan C."/>
            <person name="Montmayeur A."/>
            <person name="Murphy C."/>
            <person name="Neiman D."/>
            <person name="Pearson M."/>
            <person name="Priest M."/>
            <person name="Roberts A."/>
            <person name="Saif S."/>
            <person name="Shea T."/>
            <person name="Sisk P."/>
            <person name="Sykes S."/>
            <person name="Wortman J."/>
            <person name="Nusbaum C."/>
            <person name="Birren B."/>
        </authorList>
    </citation>
    <scope>NUCLEOTIDE SEQUENCE [LARGE SCALE GENOMIC DNA]</scope>
    <source>
        <strain evidence="3">CBS 100218</strain>
    </source>
</reference>
<dbReference type="AlphaFoldDB" id="R7Z6V6"/>
<feature type="compositionally biased region" description="Low complexity" evidence="1">
    <location>
        <begin position="40"/>
        <end position="56"/>
    </location>
</feature>
<dbReference type="OMA" id="FQFTRAG"/>
<dbReference type="PANTHER" id="PTHR14778:SF2">
    <property type="entry name" value="KINETOCHORE-ASSOCIATED PROTEIN DSN1 HOMOLOG"/>
    <property type="match status" value="1"/>
</dbReference>
<dbReference type="GO" id="GO:0000444">
    <property type="term" value="C:MIS12/MIND type complex"/>
    <property type="evidence" value="ECO:0007669"/>
    <property type="project" value="InterPro"/>
</dbReference>
<dbReference type="Proteomes" id="UP000016924">
    <property type="component" value="Unassembled WGS sequence"/>
</dbReference>
<feature type="region of interest" description="Disordered" evidence="1">
    <location>
        <begin position="1"/>
        <end position="175"/>
    </location>
</feature>
<evidence type="ECO:0000313" key="3">
    <source>
        <dbReference type="Proteomes" id="UP000016924"/>
    </source>
</evidence>
<dbReference type="Pfam" id="PF08202">
    <property type="entry name" value="MIS13"/>
    <property type="match status" value="1"/>
</dbReference>
<dbReference type="RefSeq" id="XP_007785061.1">
    <property type="nucleotide sequence ID" value="XM_007786871.1"/>
</dbReference>
<dbReference type="EMBL" id="JH767626">
    <property type="protein sequence ID" value="EON69744.1"/>
    <property type="molecule type" value="Genomic_DNA"/>
</dbReference>
<feature type="compositionally biased region" description="Basic and acidic residues" evidence="1">
    <location>
        <begin position="202"/>
        <end position="213"/>
    </location>
</feature>
<evidence type="ECO:0000313" key="2">
    <source>
        <dbReference type="EMBL" id="EON69744.1"/>
    </source>
</evidence>
<dbReference type="OrthoDB" id="3364649at2759"/>